<comment type="caution">
    <text evidence="1">The sequence shown here is derived from an EMBL/GenBank/DDBJ whole genome shotgun (WGS) entry which is preliminary data.</text>
</comment>
<protein>
    <submittedName>
        <fullName evidence="1">Uncharacterized protein</fullName>
    </submittedName>
</protein>
<sequence>MPRKPKIVALEREASAAPPLPPDDVAQAVAAVLRPTIRLLLRSGLDYPRLASELKALFIEEAVAQIEQSGHATTDSAISSLSGVHRKEVRNWRLAGRAPAAARPVALGGRVFARWISDADYLTADGKPRALPRTGAAPSFDSLVRAVTLDVHPFTVLQELIRLGIATVEIQDGGELVVPAHADFVPPAGSREALDLLAGNLGDHARAAVSNVLGGVPTLEQSVFAAGITDASAHRLQALARTLWLRMRTQMIEEATRLYEADRELPEARARVRFGSYFWSGPWEPAPEPEQDIPGGEEP</sequence>
<organism evidence="1 2">
    <name type="scientific">Ramlibacter monticola</name>
    <dbReference type="NCBI Taxonomy" id="1926872"/>
    <lineage>
        <taxon>Bacteria</taxon>
        <taxon>Pseudomonadati</taxon>
        <taxon>Pseudomonadota</taxon>
        <taxon>Betaproteobacteria</taxon>
        <taxon>Burkholderiales</taxon>
        <taxon>Comamonadaceae</taxon>
        <taxon>Ramlibacter</taxon>
    </lineage>
</organism>
<dbReference type="InterPro" id="IPR045445">
    <property type="entry name" value="DUF6502"/>
</dbReference>
<reference evidence="1 2" key="1">
    <citation type="journal article" date="2017" name="Int. J. Syst. Evol. Microbiol.">
        <title>Ramlibacter monticola sp. nov., isolated from forest soil.</title>
        <authorList>
            <person name="Chaudhary D.K."/>
            <person name="Kim J."/>
        </authorList>
    </citation>
    <scope>NUCLEOTIDE SEQUENCE [LARGE SCALE GENOMIC DNA]</scope>
    <source>
        <strain evidence="1 2">KACC 19175</strain>
    </source>
</reference>
<dbReference type="RefSeq" id="WP_201675868.1">
    <property type="nucleotide sequence ID" value="NZ_JAEQNE010000005.1"/>
</dbReference>
<evidence type="ECO:0000313" key="2">
    <source>
        <dbReference type="Proteomes" id="UP000599109"/>
    </source>
</evidence>
<evidence type="ECO:0000313" key="1">
    <source>
        <dbReference type="EMBL" id="MBL0393189.1"/>
    </source>
</evidence>
<proteinExistence type="predicted"/>
<dbReference type="Proteomes" id="UP000599109">
    <property type="component" value="Unassembled WGS sequence"/>
</dbReference>
<dbReference type="EMBL" id="JAEQNE010000005">
    <property type="protein sequence ID" value="MBL0393189.1"/>
    <property type="molecule type" value="Genomic_DNA"/>
</dbReference>
<accession>A0A936Z1I8</accession>
<dbReference type="Pfam" id="PF20112">
    <property type="entry name" value="DUF6502"/>
    <property type="match status" value="1"/>
</dbReference>
<keyword evidence="2" id="KW-1185">Reference proteome</keyword>
<gene>
    <name evidence="1" type="ORF">JJ685_18770</name>
</gene>
<dbReference type="AlphaFoldDB" id="A0A936Z1I8"/>
<name>A0A936Z1I8_9BURK</name>